<feature type="transmembrane region" description="Helical" evidence="2">
    <location>
        <begin position="12"/>
        <end position="35"/>
    </location>
</feature>
<dbReference type="Proteomes" id="UP000815325">
    <property type="component" value="Unassembled WGS sequence"/>
</dbReference>
<keyword evidence="2" id="KW-0472">Membrane</keyword>
<feature type="region of interest" description="Disordered" evidence="1">
    <location>
        <begin position="44"/>
        <end position="72"/>
    </location>
</feature>
<evidence type="ECO:0000256" key="1">
    <source>
        <dbReference type="SAM" id="MobiDB-lite"/>
    </source>
</evidence>
<keyword evidence="2" id="KW-1133">Transmembrane helix</keyword>
<evidence type="ECO:0000313" key="4">
    <source>
        <dbReference type="Proteomes" id="UP000815325"/>
    </source>
</evidence>
<evidence type="ECO:0000256" key="2">
    <source>
        <dbReference type="SAM" id="Phobius"/>
    </source>
</evidence>
<keyword evidence="2" id="KW-0812">Transmembrane</keyword>
<sequence>MIRRLLEEVRGIEIPLIVCMLLMIAGGIISIRYMMRASARDSRQKARLRVQRESTGAAEDGPKHRQRRRQLA</sequence>
<evidence type="ECO:0008006" key="5">
    <source>
        <dbReference type="Google" id="ProtNLM"/>
    </source>
</evidence>
<dbReference type="EMBL" id="MU069747">
    <property type="protein sequence ID" value="KAF5834612.1"/>
    <property type="molecule type" value="Genomic_DNA"/>
</dbReference>
<protein>
    <recommendedName>
        <fullName evidence="5">Encoded protein</fullName>
    </recommendedName>
</protein>
<name>A0ABQ7GJ34_DUNSA</name>
<keyword evidence="4" id="KW-1185">Reference proteome</keyword>
<reference evidence="3" key="1">
    <citation type="submission" date="2017-08" db="EMBL/GenBank/DDBJ databases">
        <authorList>
            <person name="Polle J.E."/>
            <person name="Barry K."/>
            <person name="Cushman J."/>
            <person name="Schmutz J."/>
            <person name="Tran D."/>
            <person name="Hathwaick L.T."/>
            <person name="Yim W.C."/>
            <person name="Jenkins J."/>
            <person name="Mckie-Krisberg Z.M."/>
            <person name="Prochnik S."/>
            <person name="Lindquist E."/>
            <person name="Dockter R.B."/>
            <person name="Adam C."/>
            <person name="Molina H."/>
            <person name="Bunkerborg J."/>
            <person name="Jin E."/>
            <person name="Buchheim M."/>
            <person name="Magnuson J."/>
        </authorList>
    </citation>
    <scope>NUCLEOTIDE SEQUENCE</scope>
    <source>
        <strain evidence="3">CCAP 19/18</strain>
    </source>
</reference>
<proteinExistence type="predicted"/>
<gene>
    <name evidence="3" type="ORF">DUNSADRAFT_8696</name>
</gene>
<evidence type="ECO:0000313" key="3">
    <source>
        <dbReference type="EMBL" id="KAF5834612.1"/>
    </source>
</evidence>
<comment type="caution">
    <text evidence="3">The sequence shown here is derived from an EMBL/GenBank/DDBJ whole genome shotgun (WGS) entry which is preliminary data.</text>
</comment>
<organism evidence="3 4">
    <name type="scientific">Dunaliella salina</name>
    <name type="common">Green alga</name>
    <name type="synonym">Protococcus salinus</name>
    <dbReference type="NCBI Taxonomy" id="3046"/>
    <lineage>
        <taxon>Eukaryota</taxon>
        <taxon>Viridiplantae</taxon>
        <taxon>Chlorophyta</taxon>
        <taxon>core chlorophytes</taxon>
        <taxon>Chlorophyceae</taxon>
        <taxon>CS clade</taxon>
        <taxon>Chlamydomonadales</taxon>
        <taxon>Dunaliellaceae</taxon>
        <taxon>Dunaliella</taxon>
    </lineage>
</organism>
<accession>A0ABQ7GJ34</accession>